<keyword evidence="4" id="KW-0808">Transferase</keyword>
<dbReference type="GO" id="GO:0071555">
    <property type="term" value="P:cell wall organization"/>
    <property type="evidence" value="ECO:0007669"/>
    <property type="project" value="UniProtKB-KW"/>
</dbReference>
<keyword evidence="6" id="KW-0735">Signal-anchor</keyword>
<evidence type="ECO:0000256" key="8">
    <source>
        <dbReference type="ARBA" id="ARBA00023136"/>
    </source>
</evidence>
<evidence type="ECO:0000256" key="1">
    <source>
        <dbReference type="ARBA" id="ARBA00004606"/>
    </source>
</evidence>
<dbReference type="OrthoDB" id="3631276at2759"/>
<keyword evidence="5 10" id="KW-0812">Transmembrane</keyword>
<evidence type="ECO:0000313" key="11">
    <source>
        <dbReference type="EMBL" id="EGW33509.1"/>
    </source>
</evidence>
<gene>
    <name evidence="11" type="ORF">SPAPADRAFT_66466</name>
</gene>
<name>G3AMR5_SPAPN</name>
<evidence type="ECO:0000256" key="9">
    <source>
        <dbReference type="ARBA" id="ARBA00023316"/>
    </source>
</evidence>
<dbReference type="HOGENOM" id="CLU_013841_1_1_1"/>
<feature type="transmembrane region" description="Helical" evidence="10">
    <location>
        <begin position="21"/>
        <end position="43"/>
    </location>
</feature>
<dbReference type="OMA" id="LMTSRIF"/>
<dbReference type="InterPro" id="IPR021988">
    <property type="entry name" value="BMT1"/>
</dbReference>
<keyword evidence="9" id="KW-0961">Cell wall biogenesis/degradation</keyword>
<dbReference type="GeneID" id="18875102"/>
<keyword evidence="3" id="KW-0328">Glycosyltransferase</keyword>
<dbReference type="GO" id="GO:0016020">
    <property type="term" value="C:membrane"/>
    <property type="evidence" value="ECO:0007669"/>
    <property type="project" value="UniProtKB-SubCell"/>
</dbReference>
<keyword evidence="12" id="KW-1185">Reference proteome</keyword>
<sequence length="647" mass="74811">MVLAVKTPMMLSHYRRKKIAKLLLSAILIFILYIKFFTVITIYPQQYWYSYFSNTAPISSYNTVDEPQKLILFPRYFPSQFDSELQEYYSKVLGLALPQTEYKILRYENSLLHAHEQSLKSAIEANYTLQETNLFNSLSQINEPHCSSLNDTISFEVSEPFNFDTDLYKIVNKVLNSEHLKENRGFNNIRNQIKAKTINKHWFRFVGNSVYLEDYGVHLMVSRVSYTPSGRKERAFFSFSYAQIFDEAWNEITDIELIVPTNNLNSDDTSQAYMSIKYPSIVPIPTYKSRTLYKGPEDPRVILVKSRNGYMEPVIIFNAYGQVLNPDTEKIEYKLKRYMFLSWLWQTQQGKLIPSESRDSAKLVYCKTVSLKHLEKFAMEKNWTPMLSFIERQEAGHDINIYIVYRWSKLEILKCSLEDIQDGNIQCNSVFQVGKTSPVGRFRGGTSMVNINMLLDSQRKQVPQLNSIIDHIPKGREIWFGFARAHLEECGCGESMYRPNIVVLVKDQGKFKITHVSPFVSLNIPMLPWDTTKPNTLCLGRSVVIPNGISQWMIAQDQYGKLDDYLTLAISRADVTVDLIHIRGLFSQVLNLEHSVFKDSNISRNKGIDIVECALDGSKEFCKAFGEEREMIESSMLKGVDTEILEF</sequence>
<dbReference type="STRING" id="619300.G3AMR5"/>
<dbReference type="GO" id="GO:0000030">
    <property type="term" value="F:mannosyltransferase activity"/>
    <property type="evidence" value="ECO:0007669"/>
    <property type="project" value="InterPro"/>
</dbReference>
<dbReference type="RefSeq" id="XP_007375024.1">
    <property type="nucleotide sequence ID" value="XM_007374962.1"/>
</dbReference>
<dbReference type="Proteomes" id="UP000000709">
    <property type="component" value="Unassembled WGS sequence"/>
</dbReference>
<dbReference type="eggNOG" id="ENOG502QTZG">
    <property type="taxonomic scope" value="Eukaryota"/>
</dbReference>
<comment type="subcellular location">
    <subcellularLocation>
        <location evidence="1">Membrane</location>
        <topology evidence="1">Single-pass type II membrane protein</topology>
    </subcellularLocation>
</comment>
<evidence type="ECO:0000256" key="6">
    <source>
        <dbReference type="ARBA" id="ARBA00022968"/>
    </source>
</evidence>
<evidence type="ECO:0000256" key="5">
    <source>
        <dbReference type="ARBA" id="ARBA00022692"/>
    </source>
</evidence>
<comment type="similarity">
    <text evidence="2">Belongs to the BMT family.</text>
</comment>
<evidence type="ECO:0000256" key="7">
    <source>
        <dbReference type="ARBA" id="ARBA00022989"/>
    </source>
</evidence>
<keyword evidence="7 10" id="KW-1133">Transmembrane helix</keyword>
<dbReference type="Pfam" id="PF12141">
    <property type="entry name" value="BMT"/>
    <property type="match status" value="1"/>
</dbReference>
<evidence type="ECO:0000256" key="10">
    <source>
        <dbReference type="SAM" id="Phobius"/>
    </source>
</evidence>
<dbReference type="InParanoid" id="G3AMR5"/>
<evidence type="ECO:0000313" key="12">
    <source>
        <dbReference type="Proteomes" id="UP000000709"/>
    </source>
</evidence>
<evidence type="ECO:0000256" key="3">
    <source>
        <dbReference type="ARBA" id="ARBA00022676"/>
    </source>
</evidence>
<keyword evidence="8 10" id="KW-0472">Membrane</keyword>
<dbReference type="AlphaFoldDB" id="G3AMR5"/>
<dbReference type="KEGG" id="spaa:SPAPADRAFT_66466"/>
<evidence type="ECO:0000256" key="4">
    <source>
        <dbReference type="ARBA" id="ARBA00022679"/>
    </source>
</evidence>
<dbReference type="EMBL" id="GL996501">
    <property type="protein sequence ID" value="EGW33509.1"/>
    <property type="molecule type" value="Genomic_DNA"/>
</dbReference>
<proteinExistence type="inferred from homology"/>
<organism evidence="12">
    <name type="scientific">Spathaspora passalidarum (strain NRRL Y-27907 / 11-Y1)</name>
    <dbReference type="NCBI Taxonomy" id="619300"/>
    <lineage>
        <taxon>Eukaryota</taxon>
        <taxon>Fungi</taxon>
        <taxon>Dikarya</taxon>
        <taxon>Ascomycota</taxon>
        <taxon>Saccharomycotina</taxon>
        <taxon>Pichiomycetes</taxon>
        <taxon>Debaryomycetaceae</taxon>
        <taxon>Spathaspora</taxon>
    </lineage>
</organism>
<protein>
    <submittedName>
        <fullName evidence="11">Uncharacterized protein</fullName>
    </submittedName>
</protein>
<evidence type="ECO:0000256" key="2">
    <source>
        <dbReference type="ARBA" id="ARBA00009486"/>
    </source>
</evidence>
<accession>G3AMR5</accession>
<reference evidence="11 12" key="1">
    <citation type="journal article" date="2011" name="Proc. Natl. Acad. Sci. U.S.A.">
        <title>Comparative genomics of xylose-fermenting fungi for enhanced biofuel production.</title>
        <authorList>
            <person name="Wohlbach D.J."/>
            <person name="Kuo A."/>
            <person name="Sato T.K."/>
            <person name="Potts K.M."/>
            <person name="Salamov A.A."/>
            <person name="LaButti K.M."/>
            <person name="Sun H."/>
            <person name="Clum A."/>
            <person name="Pangilinan J.L."/>
            <person name="Lindquist E.A."/>
            <person name="Lucas S."/>
            <person name="Lapidus A."/>
            <person name="Jin M."/>
            <person name="Gunawan C."/>
            <person name="Balan V."/>
            <person name="Dale B.E."/>
            <person name="Jeffries T.W."/>
            <person name="Zinkel R."/>
            <person name="Barry K.W."/>
            <person name="Grigoriev I.V."/>
            <person name="Gasch A.P."/>
        </authorList>
    </citation>
    <scope>NUCLEOTIDE SEQUENCE [LARGE SCALE GENOMIC DNA]</scope>
    <source>
        <strain evidence="12">NRRL Y-27907 / 11-Y1</strain>
    </source>
</reference>